<reference evidence="3" key="1">
    <citation type="submission" date="2018-05" db="EMBL/GenBank/DDBJ databases">
        <authorList>
            <person name="Lanie J.A."/>
            <person name="Ng W.-L."/>
            <person name="Kazmierczak K.M."/>
            <person name="Andrzejewski T.M."/>
            <person name="Davidsen T.M."/>
            <person name="Wayne K.J."/>
            <person name="Tettelin H."/>
            <person name="Glass J.I."/>
            <person name="Rusch D."/>
            <person name="Podicherti R."/>
            <person name="Tsui H.-C.T."/>
            <person name="Winkler M.E."/>
        </authorList>
    </citation>
    <scope>NUCLEOTIDE SEQUENCE</scope>
</reference>
<feature type="region of interest" description="Disordered" evidence="1">
    <location>
        <begin position="96"/>
        <end position="154"/>
    </location>
</feature>
<feature type="transmembrane region" description="Helical" evidence="2">
    <location>
        <begin position="56"/>
        <end position="80"/>
    </location>
</feature>
<feature type="compositionally biased region" description="Acidic residues" evidence="1">
    <location>
        <begin position="110"/>
        <end position="154"/>
    </location>
</feature>
<organism evidence="3">
    <name type="scientific">marine metagenome</name>
    <dbReference type="NCBI Taxonomy" id="408172"/>
    <lineage>
        <taxon>unclassified sequences</taxon>
        <taxon>metagenomes</taxon>
        <taxon>ecological metagenomes</taxon>
    </lineage>
</organism>
<protein>
    <submittedName>
        <fullName evidence="3">Uncharacterized protein</fullName>
    </submittedName>
</protein>
<dbReference type="EMBL" id="UINC01000357">
    <property type="protein sequence ID" value="SUZ53935.1"/>
    <property type="molecule type" value="Genomic_DNA"/>
</dbReference>
<keyword evidence="2" id="KW-0812">Transmembrane</keyword>
<evidence type="ECO:0000256" key="1">
    <source>
        <dbReference type="SAM" id="MobiDB-lite"/>
    </source>
</evidence>
<sequence>MPVNYLNIYVFAIFGGLAATVGGIFICYTGMSETSYLVYRGMELTTYYLDKNRHDLYLNGLVYSITFGIAFLLLLAVIVIPSPEQIQKRLAATSFAGSPGSTEISVPEGETPDAEDTSPLDGESMEIELEPDIESYEVGDDEEEESALTGGIDDEDSDVVYGTGRITDEAHKSFIISSPDSAIKFLMRKELDGRPLKSSQDEIYEAWQERGLSRGKLRKHILKIMEWENVPELEVNEIYNQVKDKAYEISHS</sequence>
<proteinExistence type="predicted"/>
<evidence type="ECO:0000256" key="2">
    <source>
        <dbReference type="SAM" id="Phobius"/>
    </source>
</evidence>
<keyword evidence="2" id="KW-0472">Membrane</keyword>
<name>A0A381NHA0_9ZZZZ</name>
<evidence type="ECO:0000313" key="3">
    <source>
        <dbReference type="EMBL" id="SUZ53935.1"/>
    </source>
</evidence>
<gene>
    <name evidence="3" type="ORF">METZ01_LOCUS6789</name>
</gene>
<accession>A0A381NHA0</accession>
<dbReference type="AlphaFoldDB" id="A0A381NHA0"/>
<keyword evidence="2" id="KW-1133">Transmembrane helix</keyword>
<feature type="transmembrane region" description="Helical" evidence="2">
    <location>
        <begin position="6"/>
        <end position="28"/>
    </location>
</feature>